<reference evidence="12" key="1">
    <citation type="submission" date="2016-06" db="UniProtKB">
        <authorList>
            <consortium name="WormBaseParasite"/>
        </authorList>
    </citation>
    <scope>IDENTIFICATION</scope>
</reference>
<dbReference type="InterPro" id="IPR014014">
    <property type="entry name" value="RNA_helicase_DEAD_Q_motif"/>
</dbReference>
<dbReference type="GO" id="GO:0003676">
    <property type="term" value="F:nucleic acid binding"/>
    <property type="evidence" value="ECO:0007669"/>
    <property type="project" value="InterPro"/>
</dbReference>
<dbReference type="PROSITE" id="PS51195">
    <property type="entry name" value="Q_MOTIF"/>
    <property type="match status" value="1"/>
</dbReference>
<feature type="compositionally biased region" description="Basic and acidic residues" evidence="7">
    <location>
        <begin position="50"/>
        <end position="61"/>
    </location>
</feature>
<dbReference type="AlphaFoldDB" id="A0A182EG57"/>
<feature type="domain" description="DEAD-box RNA helicase Q" evidence="9">
    <location>
        <begin position="264"/>
        <end position="292"/>
    </location>
</feature>
<proteinExistence type="predicted"/>
<dbReference type="GO" id="GO:0003724">
    <property type="term" value="F:RNA helicase activity"/>
    <property type="evidence" value="ECO:0007669"/>
    <property type="project" value="UniProtKB-EC"/>
</dbReference>
<feature type="short sequence motif" description="Q motif" evidence="6">
    <location>
        <begin position="264"/>
        <end position="292"/>
    </location>
</feature>
<dbReference type="GO" id="GO:0005524">
    <property type="term" value="F:ATP binding"/>
    <property type="evidence" value="ECO:0007669"/>
    <property type="project" value="UniProtKB-KW"/>
</dbReference>
<dbReference type="InterPro" id="IPR050079">
    <property type="entry name" value="DEAD_box_RNA_helicase"/>
</dbReference>
<keyword evidence="4" id="KW-0347">Helicase</keyword>
<dbReference type="Gene3D" id="3.40.50.300">
    <property type="entry name" value="P-loop containing nucleotide triphosphate hydrolases"/>
    <property type="match status" value="1"/>
</dbReference>
<protein>
    <recommendedName>
        <fullName evidence="1">RNA helicase</fullName>
        <ecNumber evidence="1">3.6.4.13</ecNumber>
    </recommendedName>
</protein>
<dbReference type="STRING" id="42157.A0A182EG57"/>
<evidence type="ECO:0000313" key="12">
    <source>
        <dbReference type="WBParaSite" id="nOo.2.0.1.t07077-RA"/>
    </source>
</evidence>
<evidence type="ECO:0000259" key="8">
    <source>
        <dbReference type="PROSITE" id="PS51192"/>
    </source>
</evidence>
<dbReference type="InterPro" id="IPR011545">
    <property type="entry name" value="DEAD/DEAH_box_helicase_dom"/>
</dbReference>
<evidence type="ECO:0000256" key="6">
    <source>
        <dbReference type="PROSITE-ProRule" id="PRU00552"/>
    </source>
</evidence>
<dbReference type="GO" id="GO:0005829">
    <property type="term" value="C:cytosol"/>
    <property type="evidence" value="ECO:0007669"/>
    <property type="project" value="TreeGrafter"/>
</dbReference>
<dbReference type="PANTHER" id="PTHR47959">
    <property type="entry name" value="ATP-DEPENDENT RNA HELICASE RHLE-RELATED"/>
    <property type="match status" value="1"/>
</dbReference>
<feature type="domain" description="Helicase ATP-binding" evidence="8">
    <location>
        <begin position="295"/>
        <end position="377"/>
    </location>
</feature>
<dbReference type="PROSITE" id="PS51192">
    <property type="entry name" value="HELICASE_ATP_BIND_1"/>
    <property type="match status" value="1"/>
</dbReference>
<dbReference type="Pfam" id="PF00270">
    <property type="entry name" value="DEAD"/>
    <property type="match status" value="1"/>
</dbReference>
<dbReference type="PANTHER" id="PTHR47959:SF1">
    <property type="entry name" value="ATP-DEPENDENT RNA HELICASE DBPA"/>
    <property type="match status" value="1"/>
</dbReference>
<keyword evidence="2" id="KW-0547">Nucleotide-binding</keyword>
<evidence type="ECO:0000256" key="2">
    <source>
        <dbReference type="ARBA" id="ARBA00022741"/>
    </source>
</evidence>
<dbReference type="EC" id="3.6.4.13" evidence="1"/>
<gene>
    <name evidence="10" type="ORF">NOO_LOCUS7077</name>
</gene>
<dbReference type="SUPFAM" id="SSF52540">
    <property type="entry name" value="P-loop containing nucleoside triphosphate hydrolases"/>
    <property type="match status" value="1"/>
</dbReference>
<evidence type="ECO:0000256" key="5">
    <source>
        <dbReference type="ARBA" id="ARBA00022840"/>
    </source>
</evidence>
<accession>A0A182EG57</accession>
<dbReference type="InterPro" id="IPR014001">
    <property type="entry name" value="Helicase_ATP-bd"/>
</dbReference>
<evidence type="ECO:0000313" key="11">
    <source>
        <dbReference type="Proteomes" id="UP000271087"/>
    </source>
</evidence>
<feature type="region of interest" description="Disordered" evidence="7">
    <location>
        <begin position="46"/>
        <end position="78"/>
    </location>
</feature>
<evidence type="ECO:0000313" key="10">
    <source>
        <dbReference type="EMBL" id="VDK84800.1"/>
    </source>
</evidence>
<name>A0A182EG57_ONCOC</name>
<organism evidence="12">
    <name type="scientific">Onchocerca ochengi</name>
    <name type="common">Filarial nematode worm</name>
    <dbReference type="NCBI Taxonomy" id="42157"/>
    <lineage>
        <taxon>Eukaryota</taxon>
        <taxon>Metazoa</taxon>
        <taxon>Ecdysozoa</taxon>
        <taxon>Nematoda</taxon>
        <taxon>Chromadorea</taxon>
        <taxon>Rhabditida</taxon>
        <taxon>Spirurina</taxon>
        <taxon>Spiruromorpha</taxon>
        <taxon>Filarioidea</taxon>
        <taxon>Onchocercidae</taxon>
        <taxon>Onchocerca</taxon>
    </lineage>
</organism>
<dbReference type="WBParaSite" id="nOo.2.0.1.t07077-RA">
    <property type="protein sequence ID" value="nOo.2.0.1.t07077-RA"/>
    <property type="gene ID" value="nOo.2.0.1.g07077"/>
</dbReference>
<keyword evidence="5" id="KW-0067">ATP-binding</keyword>
<evidence type="ECO:0000256" key="1">
    <source>
        <dbReference type="ARBA" id="ARBA00012552"/>
    </source>
</evidence>
<dbReference type="Proteomes" id="UP000271087">
    <property type="component" value="Unassembled WGS sequence"/>
</dbReference>
<keyword evidence="3" id="KW-0378">Hydrolase</keyword>
<evidence type="ECO:0000259" key="9">
    <source>
        <dbReference type="PROSITE" id="PS51195"/>
    </source>
</evidence>
<evidence type="ECO:0000256" key="3">
    <source>
        <dbReference type="ARBA" id="ARBA00022801"/>
    </source>
</evidence>
<keyword evidence="11" id="KW-1185">Reference proteome</keyword>
<evidence type="ECO:0000256" key="7">
    <source>
        <dbReference type="SAM" id="MobiDB-lite"/>
    </source>
</evidence>
<dbReference type="InterPro" id="IPR027417">
    <property type="entry name" value="P-loop_NTPase"/>
</dbReference>
<dbReference type="EMBL" id="UYRW01002383">
    <property type="protein sequence ID" value="VDK84800.1"/>
    <property type="molecule type" value="Genomic_DNA"/>
</dbReference>
<reference evidence="10 11" key="2">
    <citation type="submission" date="2018-08" db="EMBL/GenBank/DDBJ databases">
        <authorList>
            <person name="Laetsch R D."/>
            <person name="Stevens L."/>
            <person name="Kumar S."/>
            <person name="Blaxter L. M."/>
        </authorList>
    </citation>
    <scope>NUCLEOTIDE SEQUENCE [LARGE SCALE GENOMIC DNA]</scope>
</reference>
<evidence type="ECO:0000256" key="4">
    <source>
        <dbReference type="ARBA" id="ARBA00022806"/>
    </source>
</evidence>
<sequence length="377" mass="42880">MKRSEAYLLRQHKERLEQRSRILEEQNRQLETQLARLRTVIAQQQNIGSESKESGSEEHESSVASVEEDEGIEYDTRPNRMNSLIASVDQLGRAMQSFVVSMVNDEDEDETVEDEDELTITRRMLYPPTIADDEVVDVIESTDDEIDEGLEVKKKRQKSMSKDFADGFVFNCLNGGDKEVDILKSLQPYVKKGNISTLEEKIERERAKFFNSGSFERIPELVQEMEDISDNVREKQPRKKKCHETQNFFDDATSSNALNAETVIRFDQMNLSKPLLKAITACGFTEPTRIQSTCIPLALAGRDLCACSATGTGKTVAFMLPVLERLLYRPQQKAMTRVIVLAPTRELAIQIFQVSRQLSKFMRIDICLCAGSSFRQA</sequence>
<dbReference type="OrthoDB" id="1191041at2759"/>
<dbReference type="GO" id="GO:0016787">
    <property type="term" value="F:hydrolase activity"/>
    <property type="evidence" value="ECO:0007669"/>
    <property type="project" value="UniProtKB-KW"/>
</dbReference>